<evidence type="ECO:0000313" key="2">
    <source>
        <dbReference type="Proteomes" id="UP000324222"/>
    </source>
</evidence>
<keyword evidence="2" id="KW-1185">Reference proteome</keyword>
<gene>
    <name evidence="1" type="ORF">E2C01_009985</name>
</gene>
<evidence type="ECO:0000313" key="1">
    <source>
        <dbReference type="EMBL" id="MPC17138.1"/>
    </source>
</evidence>
<proteinExistence type="predicted"/>
<comment type="caution">
    <text evidence="1">The sequence shown here is derived from an EMBL/GenBank/DDBJ whole genome shotgun (WGS) entry which is preliminary data.</text>
</comment>
<reference evidence="1 2" key="1">
    <citation type="submission" date="2019-05" db="EMBL/GenBank/DDBJ databases">
        <title>Another draft genome of Portunus trituberculatus and its Hox gene families provides insights of decapod evolution.</title>
        <authorList>
            <person name="Jeong J.-H."/>
            <person name="Song I."/>
            <person name="Kim S."/>
            <person name="Choi T."/>
            <person name="Kim D."/>
            <person name="Ryu S."/>
            <person name="Kim W."/>
        </authorList>
    </citation>
    <scope>NUCLEOTIDE SEQUENCE [LARGE SCALE GENOMIC DNA]</scope>
    <source>
        <tissue evidence="1">Muscle</tissue>
    </source>
</reference>
<dbReference type="EMBL" id="VSRR010000562">
    <property type="protein sequence ID" value="MPC17138.1"/>
    <property type="molecule type" value="Genomic_DNA"/>
</dbReference>
<sequence>MSPLFIASRRKSGLCEAKARTLYITRRLPLLFTESQFAMMSVKGMTVLCHRMRFSYAIIASSDACSISPRTVPSPHHPLGNYSVTPLTPDTTQGYDDMIMVDSLTLNPSGGHKTQEFS</sequence>
<protein>
    <submittedName>
        <fullName evidence="1">Uncharacterized protein</fullName>
    </submittedName>
</protein>
<dbReference type="Proteomes" id="UP000324222">
    <property type="component" value="Unassembled WGS sequence"/>
</dbReference>
<name>A0A5B7D761_PORTR</name>
<accession>A0A5B7D761</accession>
<dbReference type="AlphaFoldDB" id="A0A5B7D761"/>
<organism evidence="1 2">
    <name type="scientific">Portunus trituberculatus</name>
    <name type="common">Swimming crab</name>
    <name type="synonym">Neptunus trituberculatus</name>
    <dbReference type="NCBI Taxonomy" id="210409"/>
    <lineage>
        <taxon>Eukaryota</taxon>
        <taxon>Metazoa</taxon>
        <taxon>Ecdysozoa</taxon>
        <taxon>Arthropoda</taxon>
        <taxon>Crustacea</taxon>
        <taxon>Multicrustacea</taxon>
        <taxon>Malacostraca</taxon>
        <taxon>Eumalacostraca</taxon>
        <taxon>Eucarida</taxon>
        <taxon>Decapoda</taxon>
        <taxon>Pleocyemata</taxon>
        <taxon>Brachyura</taxon>
        <taxon>Eubrachyura</taxon>
        <taxon>Portunoidea</taxon>
        <taxon>Portunidae</taxon>
        <taxon>Portuninae</taxon>
        <taxon>Portunus</taxon>
    </lineage>
</organism>